<dbReference type="KEGG" id="agl:PYTT_1504"/>
<feature type="binding site" evidence="9">
    <location>
        <position position="64"/>
    </location>
    <ligand>
        <name>FMN</name>
        <dbReference type="ChEBI" id="CHEBI:58210"/>
    </ligand>
</feature>
<dbReference type="InterPro" id="IPR035587">
    <property type="entry name" value="DUS-like_FMN-bd"/>
</dbReference>
<feature type="binding site" evidence="9">
    <location>
        <begin position="218"/>
        <end position="219"/>
    </location>
    <ligand>
        <name>FMN</name>
        <dbReference type="ChEBI" id="CHEBI:58210"/>
    </ligand>
</feature>
<proteinExistence type="inferred from homology"/>
<keyword evidence="3 7" id="KW-0288">FMN</keyword>
<dbReference type="GO" id="GO:0050660">
    <property type="term" value="F:flavin adenine dinucleotide binding"/>
    <property type="evidence" value="ECO:0007669"/>
    <property type="project" value="InterPro"/>
</dbReference>
<name>A0A1C7PAF6_9BACT</name>
<feature type="active site" description="Proton donor" evidence="8">
    <location>
        <position position="94"/>
    </location>
</feature>
<dbReference type="InterPro" id="IPR013785">
    <property type="entry name" value="Aldolase_TIM"/>
</dbReference>
<dbReference type="EC" id="1.3.1.-" evidence="7"/>
<comment type="cofactor">
    <cofactor evidence="1 7 9">
        <name>FMN</name>
        <dbReference type="ChEBI" id="CHEBI:58210"/>
    </cofactor>
</comment>
<evidence type="ECO:0000256" key="9">
    <source>
        <dbReference type="PIRSR" id="PIRSR006621-2"/>
    </source>
</evidence>
<dbReference type="Proteomes" id="UP000176204">
    <property type="component" value="Chromosome I"/>
</dbReference>
<accession>A0A1C7PAF6</accession>
<dbReference type="PROSITE" id="PS01136">
    <property type="entry name" value="UPF0034"/>
    <property type="match status" value="1"/>
</dbReference>
<keyword evidence="4 7" id="KW-0819">tRNA processing</keyword>
<dbReference type="RefSeq" id="WP_083076931.1">
    <property type="nucleotide sequence ID" value="NZ_LIGX01000035.1"/>
</dbReference>
<evidence type="ECO:0000256" key="4">
    <source>
        <dbReference type="ARBA" id="ARBA00022694"/>
    </source>
</evidence>
<dbReference type="GO" id="GO:0003723">
    <property type="term" value="F:RNA binding"/>
    <property type="evidence" value="ECO:0007669"/>
    <property type="project" value="TreeGrafter"/>
</dbReference>
<dbReference type="InterPro" id="IPR018517">
    <property type="entry name" value="tRNA_hU_synthase_CS"/>
</dbReference>
<comment type="function">
    <text evidence="7">Catalyzes the synthesis of 5,6-dihydrouridine (D), a modified base found in the D-loop of most tRNAs, via the reduction of the C5-C6 double bond in target uridines.</text>
</comment>
<comment type="similarity">
    <text evidence="7">Belongs to the dus family.</text>
</comment>
<dbReference type="OrthoDB" id="9764501at2"/>
<dbReference type="PIRSF" id="PIRSF006621">
    <property type="entry name" value="Dus"/>
    <property type="match status" value="1"/>
</dbReference>
<dbReference type="EMBL" id="LT629973">
    <property type="protein sequence ID" value="SEH89297.1"/>
    <property type="molecule type" value="Genomic_DNA"/>
</dbReference>
<feature type="binding site" evidence="9">
    <location>
        <position position="163"/>
    </location>
    <ligand>
        <name>FMN</name>
        <dbReference type="ChEBI" id="CHEBI:58210"/>
    </ligand>
</feature>
<dbReference type="STRING" id="1679444.PYTT_1504"/>
<reference evidence="12" key="1">
    <citation type="submission" date="2016-09" db="EMBL/GenBank/DDBJ databases">
        <authorList>
            <person name="Koehorst J."/>
        </authorList>
    </citation>
    <scope>NUCLEOTIDE SEQUENCE [LARGE SCALE GENOMIC DNA]</scope>
</reference>
<sequence>MLLALAPMQDVSDLAMIRTLHRLGTLPDYFITEYFRTTPHHRKLAPSTLSSITENETGVPIYGQLVGSDIPALVRDAQALMQYPVAGVDLNVGCPAPIVTRKYAGAGLLRVLSRLDSTLGALRDALPAGAFTVKCRIGWEDPAEFEQILPILRKHAPDRLAIHARTMAEGYRTPVHIETVRRAVAEMECPVIANGNVADAESAAAWQRAANPAGLMIGRGAVRNPYLFRRLRGEAAPTCRDMMAYALALFEETARLFTPYKEIDHIHRMKKFLVYVAEGLPDDFGHRMRRATTKETLLQPVRDHLDTDTPYPETPPEHSRLIAHVAALKAAAPPPGTAPSP</sequence>
<evidence type="ECO:0000259" key="10">
    <source>
        <dbReference type="Pfam" id="PF01207"/>
    </source>
</evidence>
<keyword evidence="12" id="KW-1185">Reference proteome</keyword>
<keyword evidence="2 7" id="KW-0285">Flavoprotein</keyword>
<evidence type="ECO:0000256" key="6">
    <source>
        <dbReference type="ARBA" id="ARBA00023002"/>
    </source>
</evidence>
<evidence type="ECO:0000256" key="2">
    <source>
        <dbReference type="ARBA" id="ARBA00022630"/>
    </source>
</evidence>
<evidence type="ECO:0000256" key="7">
    <source>
        <dbReference type="PIRNR" id="PIRNR006621"/>
    </source>
</evidence>
<dbReference type="PANTHER" id="PTHR45846">
    <property type="entry name" value="TRNA-DIHYDROURIDINE(47) SYNTHASE [NAD(P)(+)]-LIKE"/>
    <property type="match status" value="1"/>
</dbReference>
<evidence type="ECO:0000313" key="12">
    <source>
        <dbReference type="Proteomes" id="UP000176204"/>
    </source>
</evidence>
<protein>
    <recommendedName>
        <fullName evidence="7">tRNA-dihydrouridine synthase</fullName>
        <ecNumber evidence="7">1.3.1.-</ecNumber>
    </recommendedName>
</protein>
<dbReference type="GO" id="GO:0017150">
    <property type="term" value="F:tRNA dihydrouridine synthase activity"/>
    <property type="evidence" value="ECO:0007669"/>
    <property type="project" value="InterPro"/>
</dbReference>
<evidence type="ECO:0000256" key="8">
    <source>
        <dbReference type="PIRSR" id="PIRSR006621-1"/>
    </source>
</evidence>
<gene>
    <name evidence="11" type="ORF">PYTT_1504</name>
</gene>
<organism evidence="11 12">
    <name type="scientific">Akkermansia glycaniphila</name>
    <dbReference type="NCBI Taxonomy" id="1679444"/>
    <lineage>
        <taxon>Bacteria</taxon>
        <taxon>Pseudomonadati</taxon>
        <taxon>Verrucomicrobiota</taxon>
        <taxon>Verrucomicrobiia</taxon>
        <taxon>Verrucomicrobiales</taxon>
        <taxon>Akkermansiaceae</taxon>
        <taxon>Akkermansia</taxon>
    </lineage>
</organism>
<keyword evidence="6 7" id="KW-0560">Oxidoreductase</keyword>
<evidence type="ECO:0000313" key="11">
    <source>
        <dbReference type="EMBL" id="SEH89297.1"/>
    </source>
</evidence>
<feature type="domain" description="DUS-like FMN-binding" evidence="10">
    <location>
        <begin position="5"/>
        <end position="283"/>
    </location>
</feature>
<dbReference type="AlphaFoldDB" id="A0A1C7PAF6"/>
<dbReference type="SUPFAM" id="SSF51395">
    <property type="entry name" value="FMN-linked oxidoreductases"/>
    <property type="match status" value="1"/>
</dbReference>
<dbReference type="InterPro" id="IPR001269">
    <property type="entry name" value="DUS_fam"/>
</dbReference>
<dbReference type="Pfam" id="PF01207">
    <property type="entry name" value="Dus"/>
    <property type="match status" value="1"/>
</dbReference>
<keyword evidence="5" id="KW-0521">NADP</keyword>
<evidence type="ECO:0000256" key="1">
    <source>
        <dbReference type="ARBA" id="ARBA00001917"/>
    </source>
</evidence>
<keyword evidence="9" id="KW-0547">Nucleotide-binding</keyword>
<evidence type="ECO:0000256" key="5">
    <source>
        <dbReference type="ARBA" id="ARBA00022857"/>
    </source>
</evidence>
<dbReference type="PANTHER" id="PTHR45846:SF1">
    <property type="entry name" value="TRNA-DIHYDROURIDINE(47) SYNTHASE [NAD(P)(+)]-LIKE"/>
    <property type="match status" value="1"/>
</dbReference>
<dbReference type="CDD" id="cd02801">
    <property type="entry name" value="DUS_like_FMN"/>
    <property type="match status" value="1"/>
</dbReference>
<evidence type="ECO:0000256" key="3">
    <source>
        <dbReference type="ARBA" id="ARBA00022643"/>
    </source>
</evidence>
<feature type="binding site" evidence="9">
    <location>
        <position position="134"/>
    </location>
    <ligand>
        <name>FMN</name>
        <dbReference type="ChEBI" id="CHEBI:58210"/>
    </ligand>
</feature>
<dbReference type="Gene3D" id="3.20.20.70">
    <property type="entry name" value="Aldolase class I"/>
    <property type="match status" value="1"/>
</dbReference>